<gene>
    <name evidence="4" type="ORF">SR882_07470</name>
</gene>
<feature type="signal peptide" evidence="2">
    <location>
        <begin position="1"/>
        <end position="29"/>
    </location>
</feature>
<dbReference type="PANTHER" id="PTHR42951:SF4">
    <property type="entry name" value="ACYL-COENZYME A THIOESTERASE MBLAC2"/>
    <property type="match status" value="1"/>
</dbReference>
<evidence type="ECO:0000313" key="4">
    <source>
        <dbReference type="EMBL" id="WQH15601.1"/>
    </source>
</evidence>
<dbReference type="CDD" id="cd16282">
    <property type="entry name" value="metallo-hydrolase-like_MBL-fold"/>
    <property type="match status" value="1"/>
</dbReference>
<dbReference type="PANTHER" id="PTHR42951">
    <property type="entry name" value="METALLO-BETA-LACTAMASE DOMAIN-CONTAINING"/>
    <property type="match status" value="1"/>
</dbReference>
<keyword evidence="5" id="KW-1185">Reference proteome</keyword>
<dbReference type="InterPro" id="IPR050855">
    <property type="entry name" value="NDM-1-like"/>
</dbReference>
<dbReference type="Gene3D" id="3.60.15.10">
    <property type="entry name" value="Ribonuclease Z/Hydroxyacylglutathione hydrolase-like"/>
    <property type="match status" value="1"/>
</dbReference>
<feature type="chain" id="PRO_5045427550" evidence="2">
    <location>
        <begin position="30"/>
        <end position="321"/>
    </location>
</feature>
<dbReference type="InterPro" id="IPR036866">
    <property type="entry name" value="RibonucZ/Hydroxyglut_hydro"/>
</dbReference>
<protein>
    <submittedName>
        <fullName evidence="4">MBL fold metallo-hydrolase</fullName>
    </submittedName>
</protein>
<accession>A0ABZ0YTV6</accession>
<comment type="similarity">
    <text evidence="1">Belongs to the metallo-beta-lactamase superfamily. Class-B beta-lactamase family.</text>
</comment>
<sequence length="321" mass="35244">MQRLTALLAGTLSMLAGTLALLATTLGHADAETLYQPTAEPVTDSVYAIIGPTDARTYENHGMNANYGVIVTDEGVILIDSGPGAFSGPNIERAVAAVSDQPIRWVINIGVQDHRWLGNDYFKKQGAEVIAFEATVESQKAFADQHMEGRLPEALGERFEGTQPAYADRLLEGDTASITLGGTELELSLTNAHFPGDAMAYLPQSDVVFTGDLVYVDRLLGIHPWSNPKNGLEAFARLDAIDPDHVVPGHGRVSDMERARRDSGDYYDFLVNTIGEAARNFEAMSEVMNAHQDMEQFKHLEHYDSWHGTNMNRTFILFEGM</sequence>
<evidence type="ECO:0000256" key="2">
    <source>
        <dbReference type="SAM" id="SignalP"/>
    </source>
</evidence>
<name>A0ABZ0YTV6_9GAMM</name>
<feature type="domain" description="Metallo-beta-lactamase" evidence="3">
    <location>
        <begin position="64"/>
        <end position="250"/>
    </location>
</feature>
<dbReference type="InterPro" id="IPR001279">
    <property type="entry name" value="Metallo-B-lactamas"/>
</dbReference>
<organism evidence="4 5">
    <name type="scientific">Guyparkeria halophila</name>
    <dbReference type="NCBI Taxonomy" id="47960"/>
    <lineage>
        <taxon>Bacteria</taxon>
        <taxon>Pseudomonadati</taxon>
        <taxon>Pseudomonadota</taxon>
        <taxon>Gammaproteobacteria</taxon>
        <taxon>Chromatiales</taxon>
        <taxon>Thioalkalibacteraceae</taxon>
        <taxon>Guyparkeria</taxon>
    </lineage>
</organism>
<evidence type="ECO:0000256" key="1">
    <source>
        <dbReference type="ARBA" id="ARBA00005250"/>
    </source>
</evidence>
<dbReference type="RefSeq" id="WP_322520628.1">
    <property type="nucleotide sequence ID" value="NZ_CP140153.1"/>
</dbReference>
<dbReference type="EMBL" id="CP140153">
    <property type="protein sequence ID" value="WQH15601.1"/>
    <property type="molecule type" value="Genomic_DNA"/>
</dbReference>
<dbReference type="SUPFAM" id="SSF56281">
    <property type="entry name" value="Metallo-hydrolase/oxidoreductase"/>
    <property type="match status" value="1"/>
</dbReference>
<dbReference type="SMART" id="SM00849">
    <property type="entry name" value="Lactamase_B"/>
    <property type="match status" value="1"/>
</dbReference>
<evidence type="ECO:0000313" key="5">
    <source>
        <dbReference type="Proteomes" id="UP001327459"/>
    </source>
</evidence>
<dbReference type="Proteomes" id="UP001327459">
    <property type="component" value="Chromosome"/>
</dbReference>
<proteinExistence type="inferred from homology"/>
<keyword evidence="2" id="KW-0732">Signal</keyword>
<evidence type="ECO:0000259" key="3">
    <source>
        <dbReference type="SMART" id="SM00849"/>
    </source>
</evidence>
<reference evidence="4 5" key="1">
    <citation type="submission" date="2023-11" db="EMBL/GenBank/DDBJ databases">
        <title>MicrobeMod: A computational toolkit for identifying prokaryotic methylation and restriction-modification with nanopore sequencing.</title>
        <authorList>
            <person name="Crits-Christoph A."/>
            <person name="Kang S.C."/>
            <person name="Lee H."/>
            <person name="Ostrov N."/>
        </authorList>
    </citation>
    <scope>NUCLEOTIDE SEQUENCE [LARGE SCALE GENOMIC DNA]</scope>
    <source>
        <strain evidence="4 5">ATCC 49870</strain>
    </source>
</reference>